<evidence type="ECO:0000256" key="3">
    <source>
        <dbReference type="ARBA" id="ARBA00022771"/>
    </source>
</evidence>
<dbReference type="GO" id="GO:0008270">
    <property type="term" value="F:zinc ion binding"/>
    <property type="evidence" value="ECO:0007669"/>
    <property type="project" value="UniProtKB-KW"/>
</dbReference>
<evidence type="ECO:0000256" key="5">
    <source>
        <dbReference type="ARBA" id="ARBA00023242"/>
    </source>
</evidence>
<comment type="subcellular location">
    <subcellularLocation>
        <location evidence="1">Nucleus</location>
    </subcellularLocation>
</comment>
<feature type="compositionally biased region" description="Low complexity" evidence="7">
    <location>
        <begin position="756"/>
        <end position="767"/>
    </location>
</feature>
<feature type="region of interest" description="Disordered" evidence="7">
    <location>
        <begin position="1187"/>
        <end position="1211"/>
    </location>
</feature>
<dbReference type="GO" id="GO:0016567">
    <property type="term" value="P:protein ubiquitination"/>
    <property type="evidence" value="ECO:0007669"/>
    <property type="project" value="InterPro"/>
</dbReference>
<evidence type="ECO:0000313" key="11">
    <source>
        <dbReference type="EMBL" id="CAF0740117.1"/>
    </source>
</evidence>
<feature type="compositionally biased region" description="Polar residues" evidence="7">
    <location>
        <begin position="949"/>
        <end position="967"/>
    </location>
</feature>
<dbReference type="GO" id="GO:0005634">
    <property type="term" value="C:nucleus"/>
    <property type="evidence" value="ECO:0007669"/>
    <property type="project" value="UniProtKB-SubCell"/>
</dbReference>
<evidence type="ECO:0000313" key="12">
    <source>
        <dbReference type="EMBL" id="CAF3517383.1"/>
    </source>
</evidence>
<dbReference type="Pfam" id="PF08783">
    <property type="entry name" value="DWNN"/>
    <property type="match status" value="1"/>
</dbReference>
<dbReference type="Gene3D" id="4.10.60.10">
    <property type="entry name" value="Zinc finger, CCHC-type"/>
    <property type="match status" value="1"/>
</dbReference>
<reference evidence="12" key="1">
    <citation type="submission" date="2021-02" db="EMBL/GenBank/DDBJ databases">
        <authorList>
            <person name="Nowell W R."/>
        </authorList>
    </citation>
    <scope>NUCLEOTIDE SEQUENCE</scope>
</reference>
<feature type="compositionally biased region" description="Basic and acidic residues" evidence="7">
    <location>
        <begin position="1354"/>
        <end position="1363"/>
    </location>
</feature>
<dbReference type="PANTHER" id="PTHR15439">
    <property type="entry name" value="RETINOBLASTOMA-BINDING PROTEIN 6"/>
    <property type="match status" value="1"/>
</dbReference>
<dbReference type="GO" id="GO:0006511">
    <property type="term" value="P:ubiquitin-dependent protein catabolic process"/>
    <property type="evidence" value="ECO:0007669"/>
    <property type="project" value="TreeGrafter"/>
</dbReference>
<evidence type="ECO:0000256" key="1">
    <source>
        <dbReference type="ARBA" id="ARBA00004123"/>
    </source>
</evidence>
<keyword evidence="4" id="KW-0862">Zinc</keyword>
<dbReference type="InterPro" id="IPR033489">
    <property type="entry name" value="RBBP6"/>
</dbReference>
<dbReference type="Gene3D" id="3.30.40.10">
    <property type="entry name" value="Zinc/RING finger domain, C3HC4 (zinc finger)"/>
    <property type="match status" value="1"/>
</dbReference>
<feature type="region of interest" description="Disordered" evidence="7">
    <location>
        <begin position="494"/>
        <end position="521"/>
    </location>
</feature>
<dbReference type="CDD" id="cd16620">
    <property type="entry name" value="vRING-HC-C4C4_RBBP6"/>
    <property type="match status" value="1"/>
</dbReference>
<sequence length="1363" mass="154815">MSSIIRYRFKTAKTDNYEYVKFNGRDCSLGELKRLIMEKCSKSHDPKYDYELTVSNASTFEEYKDQNALIPCNASVVVARKIRGFLDPLTPLTNYNKTTVDDATLDIIKAQIKPEERDMAVSIPNKSTIVSGEPVPLEMLAKTVTGSHQPEQMTEVEKIKEIQKASHTKFSSSHRQLPSTFVPASYICHKCNQHGHHKRMCPLNAVNEGGKEHHTPYPSSYSAHHGRHIRDKGTSGLPRSDLISVPRAIPGSLRDDSGSYVIPKLTAEALVKKREDAANRLKQKQQIQSGISLTTPISAVQLNSSTKADDNSIPKDLLCPLCNKIYVDAVIAPCCHFSFCDECKQFIIIKQILQRGWMGVRTRLIESEENECPSCHRQNVIIDQINPNLFLRSHVQRWFSENQQQRQKYTLPSYSSSTTVNASDPDFDLALTKLNEHYYDDMESSPQHMSSAVQATTTALKTKSSIVTADQQIKKSSLPQQTTVFATRPADMTFEDGKQQDGSDGSQIITDDSENASVSAPNMTLTDTSQTMTSVDPMQTATGPKEFFTSSEASTTTQSSTIIPSSSTITTTIIASSTENSQQQQYAYGVPTNSYQHYGQQSYNYPPVSMQPSMYPPRSIMPLPQAMSPYVSAPFGGRPVLPPYGHGYQIPPHLLHHQTHPVHHLIPSTFLPVHHPAHTNVLPYQTHPHVQYPSPQTQHFQSQLNPSQVSPSITSSAAAAAAAAAALLSEEEFYREKQRLLQQIHGRRPRHRRSSSARSPPSPTYRRYSNHRRLSPGRSSTSQTRYNTRRPSRDRRREPSLTSSRHFRRRSSRDHNHRPETLTSPSRRTTDRPVSSQRSYHRRHSNDRKPKSRANNDHYSHSSSKYREESRKNDDKRERNSGNRRYNSKSRRSSPSQQKKHSSRSREHSPHRTGRTENDHYQQKERHHSHENHFDQARHEKERSRHETFNSNPVQTQSHTSPHVSLSVPQSISFDTNFQNSTSINTNSNLSLSHLPSKQSKMDSDNCPVISVTSIKSESSSYQRKRKSESPLMEPTLITVPNNNDKNKRTKVESPSITEQDEHKQEYHHPILEIYPEISLVSTMMTDDDNKVQQTMNDGELYSRSKKENIIRLLIVKNVCRFTSSISNERYNNLSPPTDRSQSSSRTKITSSSTRNNTRNNKEYLNKSISKSTTEKSLAHPHLSSFVAKEEGNGNNSDSNGRKHLQMSTASTSKLQVVVSDNADQNLDKELSVSRKVYATTSSSVPSKSEEEYRSHYHHRSRTSPQTRHVSSPDRHQKKISESAYSSIRRHRSTSISPTTTQIDGKLKTTTKMDERDDVNESDDNLSSKKFHHKKDRKEKKHKKHHHTHLRHMIKSESSKIVR</sequence>
<feature type="compositionally biased region" description="Basic residues" evidence="7">
    <location>
        <begin position="886"/>
        <end position="903"/>
    </location>
</feature>
<feature type="domain" description="DWNN" evidence="10">
    <location>
        <begin position="5"/>
        <end position="82"/>
    </location>
</feature>
<keyword evidence="3 6" id="KW-0863">Zinc-finger</keyword>
<accession>A0A8S2GGY6</accession>
<proteinExistence type="predicted"/>
<feature type="compositionally biased region" description="Polar residues" evidence="7">
    <location>
        <begin position="1128"/>
        <end position="1139"/>
    </location>
</feature>
<feature type="region of interest" description="Disordered" evidence="7">
    <location>
        <begin position="1128"/>
        <end position="1164"/>
    </location>
</feature>
<dbReference type="InterPro" id="IPR001878">
    <property type="entry name" value="Znf_CCHC"/>
</dbReference>
<feature type="compositionally biased region" description="Basic and acidic residues" evidence="7">
    <location>
        <begin position="1305"/>
        <end position="1315"/>
    </location>
</feature>
<feature type="compositionally biased region" description="Basic residues" evidence="7">
    <location>
        <begin position="839"/>
        <end position="852"/>
    </location>
</feature>
<feature type="compositionally biased region" description="Polar residues" evidence="7">
    <location>
        <begin position="502"/>
        <end position="521"/>
    </location>
</feature>
<feature type="domain" description="RING-type" evidence="8">
    <location>
        <begin position="319"/>
        <end position="376"/>
    </location>
</feature>
<evidence type="ECO:0000259" key="10">
    <source>
        <dbReference type="PROSITE" id="PS51282"/>
    </source>
</evidence>
<evidence type="ECO:0000259" key="9">
    <source>
        <dbReference type="PROSITE" id="PS50158"/>
    </source>
</evidence>
<organism evidence="12 13">
    <name type="scientific">Didymodactylos carnosus</name>
    <dbReference type="NCBI Taxonomy" id="1234261"/>
    <lineage>
        <taxon>Eukaryota</taxon>
        <taxon>Metazoa</taxon>
        <taxon>Spiralia</taxon>
        <taxon>Gnathifera</taxon>
        <taxon>Rotifera</taxon>
        <taxon>Eurotatoria</taxon>
        <taxon>Bdelloidea</taxon>
        <taxon>Philodinida</taxon>
        <taxon>Philodinidae</taxon>
        <taxon>Didymodactylos</taxon>
    </lineage>
</organism>
<feature type="compositionally biased region" description="Low complexity" evidence="7">
    <location>
        <begin position="549"/>
        <end position="564"/>
    </location>
</feature>
<gene>
    <name evidence="11" type="ORF">OVA965_LOCUS1386</name>
    <name evidence="12" type="ORF">TMI583_LOCUS1387</name>
</gene>
<dbReference type="PROSITE" id="PS50089">
    <property type="entry name" value="ZF_RING_2"/>
    <property type="match status" value="1"/>
</dbReference>
<dbReference type="SMART" id="SM01180">
    <property type="entry name" value="DWNN"/>
    <property type="match status" value="1"/>
</dbReference>
<dbReference type="GO" id="GO:0006397">
    <property type="term" value="P:mRNA processing"/>
    <property type="evidence" value="ECO:0007669"/>
    <property type="project" value="InterPro"/>
</dbReference>
<name>A0A8S2GGY6_9BILA</name>
<dbReference type="PROSITE" id="PS51282">
    <property type="entry name" value="DWNN"/>
    <property type="match status" value="1"/>
</dbReference>
<dbReference type="Gene3D" id="3.10.20.90">
    <property type="entry name" value="Phosphatidylinositol 3-kinase Catalytic Subunit, Chain A, domain 1"/>
    <property type="match status" value="1"/>
</dbReference>
<feature type="region of interest" description="Disordered" evidence="7">
    <location>
        <begin position="212"/>
        <end position="241"/>
    </location>
</feature>
<feature type="region of interest" description="Disordered" evidence="7">
    <location>
        <begin position="539"/>
        <end position="564"/>
    </location>
</feature>
<dbReference type="EMBL" id="CAJNOK010000252">
    <property type="protein sequence ID" value="CAF0740117.1"/>
    <property type="molecule type" value="Genomic_DNA"/>
</dbReference>
<evidence type="ECO:0000259" key="8">
    <source>
        <dbReference type="PROSITE" id="PS50089"/>
    </source>
</evidence>
<dbReference type="Proteomes" id="UP000677228">
    <property type="component" value="Unassembled WGS sequence"/>
</dbReference>
<keyword evidence="5" id="KW-0539">Nucleus</keyword>
<feature type="compositionally biased region" description="Low complexity" evidence="7">
    <location>
        <begin position="1140"/>
        <end position="1159"/>
    </location>
</feature>
<evidence type="ECO:0000256" key="2">
    <source>
        <dbReference type="ARBA" id="ARBA00022723"/>
    </source>
</evidence>
<feature type="region of interest" description="Disordered" evidence="7">
    <location>
        <begin position="1238"/>
        <end position="1363"/>
    </location>
</feature>
<dbReference type="InterPro" id="IPR013083">
    <property type="entry name" value="Znf_RING/FYVE/PHD"/>
</dbReference>
<evidence type="ECO:0000256" key="7">
    <source>
        <dbReference type="SAM" id="MobiDB-lite"/>
    </source>
</evidence>
<evidence type="ECO:0000256" key="4">
    <source>
        <dbReference type="ARBA" id="ARBA00022833"/>
    </source>
</evidence>
<evidence type="ECO:0000313" key="13">
    <source>
        <dbReference type="Proteomes" id="UP000682733"/>
    </source>
</evidence>
<dbReference type="GO" id="GO:0061630">
    <property type="term" value="F:ubiquitin protein ligase activity"/>
    <property type="evidence" value="ECO:0007669"/>
    <property type="project" value="InterPro"/>
</dbReference>
<dbReference type="InterPro" id="IPR014891">
    <property type="entry name" value="DWNN_domain"/>
</dbReference>
<feature type="compositionally biased region" description="Polar residues" evidence="7">
    <location>
        <begin position="693"/>
        <end position="710"/>
    </location>
</feature>
<feature type="compositionally biased region" description="Basic and acidic residues" evidence="7">
    <location>
        <begin position="931"/>
        <end position="948"/>
    </location>
</feature>
<feature type="compositionally biased region" description="Basic and acidic residues" evidence="7">
    <location>
        <begin position="1271"/>
        <end position="1281"/>
    </location>
</feature>
<feature type="region of interest" description="Disordered" evidence="7">
    <location>
        <begin position="689"/>
        <end position="710"/>
    </location>
</feature>
<feature type="domain" description="CCHC-type" evidence="9">
    <location>
        <begin position="188"/>
        <end position="202"/>
    </location>
</feature>
<dbReference type="InterPro" id="IPR001841">
    <property type="entry name" value="Znf_RING"/>
</dbReference>
<feature type="compositionally biased region" description="Basic and acidic residues" evidence="7">
    <location>
        <begin position="904"/>
        <end position="924"/>
    </location>
</feature>
<dbReference type="Proteomes" id="UP000682733">
    <property type="component" value="Unassembled WGS sequence"/>
</dbReference>
<comment type="caution">
    <text evidence="12">The sequence shown here is derived from an EMBL/GenBank/DDBJ whole genome shotgun (WGS) entry which is preliminary data.</text>
</comment>
<evidence type="ECO:0008006" key="14">
    <source>
        <dbReference type="Google" id="ProtNLM"/>
    </source>
</evidence>
<feature type="compositionally biased region" description="Basic residues" evidence="7">
    <location>
        <begin position="1329"/>
        <end position="1353"/>
    </location>
</feature>
<feature type="compositionally biased region" description="Basic residues" evidence="7">
    <location>
        <begin position="745"/>
        <end position="755"/>
    </location>
</feature>
<dbReference type="PANTHER" id="PTHR15439:SF0">
    <property type="entry name" value="CELL DIVISION CYCLE AND APOPTOSIS REGULATOR PROTEIN 1-RELATED"/>
    <property type="match status" value="1"/>
</dbReference>
<dbReference type="EMBL" id="CAJOBA010000252">
    <property type="protein sequence ID" value="CAF3517383.1"/>
    <property type="molecule type" value="Genomic_DNA"/>
</dbReference>
<feature type="region of interest" description="Disordered" evidence="7">
    <location>
        <begin position="742"/>
        <end position="967"/>
    </location>
</feature>
<feature type="region of interest" description="Disordered" evidence="7">
    <location>
        <begin position="1015"/>
        <end position="1064"/>
    </location>
</feature>
<dbReference type="SUPFAM" id="SSF57850">
    <property type="entry name" value="RING/U-box"/>
    <property type="match status" value="1"/>
</dbReference>
<feature type="compositionally biased region" description="Polar residues" evidence="7">
    <location>
        <begin position="821"/>
        <end position="838"/>
    </location>
</feature>
<protein>
    <recommendedName>
        <fullName evidence="14">E3 ubiquitin-protein ligase RBBP6</fullName>
    </recommendedName>
</protein>
<feature type="compositionally biased region" description="Basic and acidic residues" evidence="7">
    <location>
        <begin position="854"/>
        <end position="881"/>
    </location>
</feature>
<dbReference type="PROSITE" id="PS50158">
    <property type="entry name" value="ZF_CCHC"/>
    <property type="match status" value="1"/>
</dbReference>
<dbReference type="GO" id="GO:0003676">
    <property type="term" value="F:nucleic acid binding"/>
    <property type="evidence" value="ECO:0007669"/>
    <property type="project" value="InterPro"/>
</dbReference>
<evidence type="ECO:0000256" key="6">
    <source>
        <dbReference type="PROSITE-ProRule" id="PRU00047"/>
    </source>
</evidence>
<keyword evidence="2" id="KW-0479">Metal-binding</keyword>